<evidence type="ECO:0000313" key="2">
    <source>
        <dbReference type="EMBL" id="SFD84501.1"/>
    </source>
</evidence>
<evidence type="ECO:0000313" key="3">
    <source>
        <dbReference type="Proteomes" id="UP000198611"/>
    </source>
</evidence>
<name>A0A1I1VNI9_9GAMM</name>
<dbReference type="EMBL" id="FOMJ01000010">
    <property type="protein sequence ID" value="SFD84501.1"/>
    <property type="molecule type" value="Genomic_DNA"/>
</dbReference>
<sequence>MIPEAHIANGLKTAYDGRMVGPVGPVQREERMLERVNEDSAVNSDEES</sequence>
<proteinExistence type="predicted"/>
<dbReference type="Proteomes" id="UP000198611">
    <property type="component" value="Unassembled WGS sequence"/>
</dbReference>
<organism evidence="2 3">
    <name type="scientific">Thiohalospira halophila DSM 15071</name>
    <dbReference type="NCBI Taxonomy" id="1123397"/>
    <lineage>
        <taxon>Bacteria</taxon>
        <taxon>Pseudomonadati</taxon>
        <taxon>Pseudomonadota</taxon>
        <taxon>Gammaproteobacteria</taxon>
        <taxon>Thiohalospirales</taxon>
        <taxon>Thiohalospiraceae</taxon>
        <taxon>Thiohalospira</taxon>
    </lineage>
</organism>
<dbReference type="AlphaFoldDB" id="A0A1I1VNI9"/>
<feature type="region of interest" description="Disordered" evidence="1">
    <location>
        <begin position="28"/>
        <end position="48"/>
    </location>
</feature>
<dbReference type="STRING" id="1123397.SAMN05660831_02418"/>
<accession>A0A1I1VNI9</accession>
<reference evidence="2 3" key="1">
    <citation type="submission" date="2016-10" db="EMBL/GenBank/DDBJ databases">
        <authorList>
            <person name="de Groot N.N."/>
        </authorList>
    </citation>
    <scope>NUCLEOTIDE SEQUENCE [LARGE SCALE GENOMIC DNA]</scope>
    <source>
        <strain evidence="2 3">HL3</strain>
    </source>
</reference>
<evidence type="ECO:0000256" key="1">
    <source>
        <dbReference type="SAM" id="MobiDB-lite"/>
    </source>
</evidence>
<protein>
    <submittedName>
        <fullName evidence="2">Uncharacterized protein</fullName>
    </submittedName>
</protein>
<feature type="compositionally biased region" description="Basic and acidic residues" evidence="1">
    <location>
        <begin position="28"/>
        <end position="38"/>
    </location>
</feature>
<keyword evidence="3" id="KW-1185">Reference proteome</keyword>
<gene>
    <name evidence="2" type="ORF">SAMN05660831_02418</name>
</gene>